<comment type="similarity">
    <text evidence="5">Belongs to the PTH family.</text>
</comment>
<dbReference type="InterPro" id="IPR001328">
    <property type="entry name" value="Pept_tRNA_hydro"/>
</dbReference>
<name>A0A7I8VJ36_9ANNE</name>
<protein>
    <recommendedName>
        <fullName evidence="1">peptidyl-tRNA hydrolase</fullName>
        <ecNumber evidence="1">3.1.1.29</ecNumber>
    </recommendedName>
</protein>
<sequence length="175" mass="19973">MPNTRHSVGMRLIDFIATQYNIEMKMNKKCSCSIGTMTHPKNNDIELVLVKPKSFMNNCGCKIVKCSKIYQVFDHNLYLIHDELDLVVGKYKLKENGSPRGHNGVRSVHDIINNQSPPRLLVGIDRPTSRNEVADYVLNSFDNLQSKKIDEILPIAVDVLFEHILKKHRTISVES</sequence>
<dbReference type="GO" id="GO:0004045">
    <property type="term" value="F:peptidyl-tRNA hydrolase activity"/>
    <property type="evidence" value="ECO:0007669"/>
    <property type="project" value="UniProtKB-EC"/>
</dbReference>
<reference evidence="6 7" key="1">
    <citation type="submission" date="2020-08" db="EMBL/GenBank/DDBJ databases">
        <authorList>
            <person name="Hejnol A."/>
        </authorList>
    </citation>
    <scope>NUCLEOTIDE SEQUENCE [LARGE SCALE GENOMIC DNA]</scope>
</reference>
<dbReference type="GO" id="GO:0000049">
    <property type="term" value="F:tRNA binding"/>
    <property type="evidence" value="ECO:0007669"/>
    <property type="project" value="UniProtKB-KW"/>
</dbReference>
<evidence type="ECO:0000256" key="1">
    <source>
        <dbReference type="ARBA" id="ARBA00013260"/>
    </source>
</evidence>
<comment type="caution">
    <text evidence="6">The sequence shown here is derived from an EMBL/GenBank/DDBJ whole genome shotgun (WGS) entry which is preliminary data.</text>
</comment>
<dbReference type="Proteomes" id="UP000549394">
    <property type="component" value="Unassembled WGS sequence"/>
</dbReference>
<keyword evidence="7" id="KW-1185">Reference proteome</keyword>
<keyword evidence="2" id="KW-0820">tRNA-binding</keyword>
<dbReference type="EMBL" id="CAJFCJ010000006">
    <property type="protein sequence ID" value="CAD5115714.1"/>
    <property type="molecule type" value="Genomic_DNA"/>
</dbReference>
<keyword evidence="3" id="KW-0378">Hydrolase</keyword>
<evidence type="ECO:0000313" key="6">
    <source>
        <dbReference type="EMBL" id="CAD5115714.1"/>
    </source>
</evidence>
<evidence type="ECO:0000256" key="2">
    <source>
        <dbReference type="ARBA" id="ARBA00022555"/>
    </source>
</evidence>
<dbReference type="InterPro" id="IPR018171">
    <property type="entry name" value="Pept_tRNA_hydro_CS"/>
</dbReference>
<dbReference type="SUPFAM" id="SSF53178">
    <property type="entry name" value="Peptidyl-tRNA hydrolase-like"/>
    <property type="match status" value="1"/>
</dbReference>
<dbReference type="InterPro" id="IPR036416">
    <property type="entry name" value="Pept_tRNA_hydro_sf"/>
</dbReference>
<dbReference type="PANTHER" id="PTHR17224">
    <property type="entry name" value="PEPTIDYL-TRNA HYDROLASE"/>
    <property type="match status" value="1"/>
</dbReference>
<accession>A0A7I8VJ36</accession>
<dbReference type="OrthoDB" id="1711136at2759"/>
<evidence type="ECO:0000256" key="3">
    <source>
        <dbReference type="ARBA" id="ARBA00022801"/>
    </source>
</evidence>
<dbReference type="PROSITE" id="PS01196">
    <property type="entry name" value="PEPT_TRNA_HYDROL_2"/>
    <property type="match status" value="1"/>
</dbReference>
<dbReference type="NCBIfam" id="TIGR00447">
    <property type="entry name" value="pth"/>
    <property type="match status" value="1"/>
</dbReference>
<gene>
    <name evidence="6" type="ORF">DGYR_LOCUS4425</name>
</gene>
<dbReference type="Pfam" id="PF01195">
    <property type="entry name" value="Pept_tRNA_hydro"/>
    <property type="match status" value="1"/>
</dbReference>
<dbReference type="AlphaFoldDB" id="A0A7I8VJ36"/>
<dbReference type="EC" id="3.1.1.29" evidence="1"/>
<dbReference type="Gene3D" id="3.40.50.1470">
    <property type="entry name" value="Peptidyl-tRNA hydrolase"/>
    <property type="match status" value="1"/>
</dbReference>
<evidence type="ECO:0000313" key="7">
    <source>
        <dbReference type="Proteomes" id="UP000549394"/>
    </source>
</evidence>
<evidence type="ECO:0000256" key="5">
    <source>
        <dbReference type="ARBA" id="ARBA00038063"/>
    </source>
</evidence>
<organism evidence="6 7">
    <name type="scientific">Dimorphilus gyrociliatus</name>
    <dbReference type="NCBI Taxonomy" id="2664684"/>
    <lineage>
        <taxon>Eukaryota</taxon>
        <taxon>Metazoa</taxon>
        <taxon>Spiralia</taxon>
        <taxon>Lophotrochozoa</taxon>
        <taxon>Annelida</taxon>
        <taxon>Polychaeta</taxon>
        <taxon>Polychaeta incertae sedis</taxon>
        <taxon>Dinophilidae</taxon>
        <taxon>Dimorphilus</taxon>
    </lineage>
</organism>
<proteinExistence type="inferred from homology"/>
<keyword evidence="4" id="KW-0694">RNA-binding</keyword>
<evidence type="ECO:0000256" key="4">
    <source>
        <dbReference type="ARBA" id="ARBA00022884"/>
    </source>
</evidence>
<dbReference type="PANTHER" id="PTHR17224:SF1">
    <property type="entry name" value="PEPTIDYL-TRNA HYDROLASE"/>
    <property type="match status" value="1"/>
</dbReference>